<sequence length="90" mass="10298">MVDSISLLGNVKKEKNYAQRDSLERYSIVTLSLISTLLIATSDMGQFDSFPRPDHLESNHRKHVLDPQFLSMSHLLPSFVYMHICGLYSL</sequence>
<evidence type="ECO:0000313" key="2">
    <source>
        <dbReference type="Proteomes" id="UP000297245"/>
    </source>
</evidence>
<dbReference type="Proteomes" id="UP000297245">
    <property type="component" value="Unassembled WGS sequence"/>
</dbReference>
<evidence type="ECO:0000313" key="1">
    <source>
        <dbReference type="EMBL" id="THU92501.1"/>
    </source>
</evidence>
<organism evidence="1 2">
    <name type="scientific">Dendrothele bispora (strain CBS 962.96)</name>
    <dbReference type="NCBI Taxonomy" id="1314807"/>
    <lineage>
        <taxon>Eukaryota</taxon>
        <taxon>Fungi</taxon>
        <taxon>Dikarya</taxon>
        <taxon>Basidiomycota</taxon>
        <taxon>Agaricomycotina</taxon>
        <taxon>Agaricomycetes</taxon>
        <taxon>Agaricomycetidae</taxon>
        <taxon>Agaricales</taxon>
        <taxon>Agaricales incertae sedis</taxon>
        <taxon>Dendrothele</taxon>
    </lineage>
</organism>
<gene>
    <name evidence="1" type="ORF">K435DRAFT_209734</name>
</gene>
<proteinExistence type="predicted"/>
<keyword evidence="2" id="KW-1185">Reference proteome</keyword>
<reference evidence="1 2" key="1">
    <citation type="journal article" date="2019" name="Nat. Ecol. Evol.">
        <title>Megaphylogeny resolves global patterns of mushroom evolution.</title>
        <authorList>
            <person name="Varga T."/>
            <person name="Krizsan K."/>
            <person name="Foldi C."/>
            <person name="Dima B."/>
            <person name="Sanchez-Garcia M."/>
            <person name="Sanchez-Ramirez S."/>
            <person name="Szollosi G.J."/>
            <person name="Szarkandi J.G."/>
            <person name="Papp V."/>
            <person name="Albert L."/>
            <person name="Andreopoulos W."/>
            <person name="Angelini C."/>
            <person name="Antonin V."/>
            <person name="Barry K.W."/>
            <person name="Bougher N.L."/>
            <person name="Buchanan P."/>
            <person name="Buyck B."/>
            <person name="Bense V."/>
            <person name="Catcheside P."/>
            <person name="Chovatia M."/>
            <person name="Cooper J."/>
            <person name="Damon W."/>
            <person name="Desjardin D."/>
            <person name="Finy P."/>
            <person name="Geml J."/>
            <person name="Haridas S."/>
            <person name="Hughes K."/>
            <person name="Justo A."/>
            <person name="Karasinski D."/>
            <person name="Kautmanova I."/>
            <person name="Kiss B."/>
            <person name="Kocsube S."/>
            <person name="Kotiranta H."/>
            <person name="LaButti K.M."/>
            <person name="Lechner B.E."/>
            <person name="Liimatainen K."/>
            <person name="Lipzen A."/>
            <person name="Lukacs Z."/>
            <person name="Mihaltcheva S."/>
            <person name="Morgado L.N."/>
            <person name="Niskanen T."/>
            <person name="Noordeloos M.E."/>
            <person name="Ohm R.A."/>
            <person name="Ortiz-Santana B."/>
            <person name="Ovrebo C."/>
            <person name="Racz N."/>
            <person name="Riley R."/>
            <person name="Savchenko A."/>
            <person name="Shiryaev A."/>
            <person name="Soop K."/>
            <person name="Spirin V."/>
            <person name="Szebenyi C."/>
            <person name="Tomsovsky M."/>
            <person name="Tulloss R.E."/>
            <person name="Uehling J."/>
            <person name="Grigoriev I.V."/>
            <person name="Vagvolgyi C."/>
            <person name="Papp T."/>
            <person name="Martin F.M."/>
            <person name="Miettinen O."/>
            <person name="Hibbett D.S."/>
            <person name="Nagy L.G."/>
        </authorList>
    </citation>
    <scope>NUCLEOTIDE SEQUENCE [LARGE SCALE GENOMIC DNA]</scope>
    <source>
        <strain evidence="1 2">CBS 962.96</strain>
    </source>
</reference>
<protein>
    <submittedName>
        <fullName evidence="1">Uncharacterized protein</fullName>
    </submittedName>
</protein>
<dbReference type="AlphaFoldDB" id="A0A4S8LT41"/>
<dbReference type="EMBL" id="ML179277">
    <property type="protein sequence ID" value="THU92501.1"/>
    <property type="molecule type" value="Genomic_DNA"/>
</dbReference>
<name>A0A4S8LT41_DENBC</name>
<accession>A0A4S8LT41</accession>